<evidence type="ECO:0008006" key="3">
    <source>
        <dbReference type="Google" id="ProtNLM"/>
    </source>
</evidence>
<name>A0AAV2CWZ5_9ROSI</name>
<dbReference type="Proteomes" id="UP001497516">
    <property type="component" value="Chromosome 10"/>
</dbReference>
<dbReference type="EMBL" id="OZ034814">
    <property type="protein sequence ID" value="CAL1361047.1"/>
    <property type="molecule type" value="Genomic_DNA"/>
</dbReference>
<proteinExistence type="predicted"/>
<evidence type="ECO:0000313" key="2">
    <source>
        <dbReference type="Proteomes" id="UP001497516"/>
    </source>
</evidence>
<accession>A0AAV2CWZ5</accession>
<keyword evidence="2" id="KW-1185">Reference proteome</keyword>
<sequence>MGFYPTWRYWIPECRSSSSFSVFMNGTSYGFFKPSRGLHQGDPLSPLLFVICTEGFAALIRKAISEGKLEEIKFPPVLLESLTCFLPTTLTYSSGVLYNNVRT</sequence>
<dbReference type="AlphaFoldDB" id="A0AAV2CWZ5"/>
<evidence type="ECO:0000313" key="1">
    <source>
        <dbReference type="EMBL" id="CAL1361047.1"/>
    </source>
</evidence>
<gene>
    <name evidence="1" type="ORF">LTRI10_LOCUS8445</name>
</gene>
<protein>
    <recommendedName>
        <fullName evidence="3">Reverse transcriptase domain-containing protein</fullName>
    </recommendedName>
</protein>
<organism evidence="1 2">
    <name type="scientific">Linum trigynum</name>
    <dbReference type="NCBI Taxonomy" id="586398"/>
    <lineage>
        <taxon>Eukaryota</taxon>
        <taxon>Viridiplantae</taxon>
        <taxon>Streptophyta</taxon>
        <taxon>Embryophyta</taxon>
        <taxon>Tracheophyta</taxon>
        <taxon>Spermatophyta</taxon>
        <taxon>Magnoliopsida</taxon>
        <taxon>eudicotyledons</taxon>
        <taxon>Gunneridae</taxon>
        <taxon>Pentapetalae</taxon>
        <taxon>rosids</taxon>
        <taxon>fabids</taxon>
        <taxon>Malpighiales</taxon>
        <taxon>Linaceae</taxon>
        <taxon>Linum</taxon>
    </lineage>
</organism>
<reference evidence="1 2" key="1">
    <citation type="submission" date="2024-04" db="EMBL/GenBank/DDBJ databases">
        <authorList>
            <person name="Fracassetti M."/>
        </authorList>
    </citation>
    <scope>NUCLEOTIDE SEQUENCE [LARGE SCALE GENOMIC DNA]</scope>
</reference>